<sequence length="95" mass="10660">MSRNELLATTTPNGVAIFKEHVGYVIPGKEYTWVELGPRPDMPPWHAQAQPARYPFPDHDAALKFARAESETSPGRDVVIAYPDGRRWDGKAWVA</sequence>
<dbReference type="EMBL" id="AP022561">
    <property type="protein sequence ID" value="BBX09463.1"/>
    <property type="molecule type" value="Genomic_DNA"/>
</dbReference>
<proteinExistence type="predicted"/>
<organism evidence="1 2">
    <name type="scientific">Mycolicibacterium aichiense</name>
    <dbReference type="NCBI Taxonomy" id="1799"/>
    <lineage>
        <taxon>Bacteria</taxon>
        <taxon>Bacillati</taxon>
        <taxon>Actinomycetota</taxon>
        <taxon>Actinomycetes</taxon>
        <taxon>Mycobacteriales</taxon>
        <taxon>Mycobacteriaceae</taxon>
        <taxon>Mycolicibacterium</taxon>
    </lineage>
</organism>
<dbReference type="RefSeq" id="WP_197935763.1">
    <property type="nucleotide sequence ID" value="NZ_AP022561.1"/>
</dbReference>
<gene>
    <name evidence="1" type="ORF">MAIC_42660</name>
</gene>
<keyword evidence="2" id="KW-1185">Reference proteome</keyword>
<dbReference type="KEGG" id="maic:MAIC_42660"/>
<name>A0AAD1HPT3_9MYCO</name>
<evidence type="ECO:0000313" key="1">
    <source>
        <dbReference type="EMBL" id="BBX09463.1"/>
    </source>
</evidence>
<dbReference type="Proteomes" id="UP000467327">
    <property type="component" value="Chromosome"/>
</dbReference>
<reference evidence="1 2" key="1">
    <citation type="journal article" date="2019" name="Emerg. Microbes Infect.">
        <title>Comprehensive subspecies identification of 175 nontuberculous mycobacteria species based on 7547 genomic profiles.</title>
        <authorList>
            <person name="Matsumoto Y."/>
            <person name="Kinjo T."/>
            <person name="Motooka D."/>
            <person name="Nabeya D."/>
            <person name="Jung N."/>
            <person name="Uechi K."/>
            <person name="Horii T."/>
            <person name="Iida T."/>
            <person name="Fujita J."/>
            <person name="Nakamura S."/>
        </authorList>
    </citation>
    <scope>NUCLEOTIDE SEQUENCE [LARGE SCALE GENOMIC DNA]</scope>
    <source>
        <strain evidence="1 2">JCM 6376</strain>
    </source>
</reference>
<accession>A0AAD1HPT3</accession>
<dbReference type="AlphaFoldDB" id="A0AAD1HPT3"/>
<evidence type="ECO:0000313" key="2">
    <source>
        <dbReference type="Proteomes" id="UP000467327"/>
    </source>
</evidence>
<protein>
    <submittedName>
        <fullName evidence="1">Uncharacterized protein</fullName>
    </submittedName>
</protein>